<organism evidence="1 2">
    <name type="scientific">Streptomyces lividans 1326</name>
    <dbReference type="NCBI Taxonomy" id="1200984"/>
    <lineage>
        <taxon>Bacteria</taxon>
        <taxon>Bacillati</taxon>
        <taxon>Actinomycetota</taxon>
        <taxon>Actinomycetes</taxon>
        <taxon>Kitasatosporales</taxon>
        <taxon>Streptomycetaceae</taxon>
        <taxon>Streptomyces</taxon>
    </lineage>
</organism>
<dbReference type="AlphaFoldDB" id="A0A7U9E0V0"/>
<reference evidence="2" key="1">
    <citation type="journal article" date="2013" name="Genome Biol. Evol.">
        <title>The genome sequence of Streptomyces lividans 66 reveals a novel tRNA-dependent peptide biosynthetic system within a metal-related genomic island.</title>
        <authorList>
            <person name="Cruz-Morales P."/>
            <person name="Vijgenboom E."/>
            <person name="Iruegas-Bocardo F."/>
            <person name="Girard G."/>
            <person name="Yanez-Guerra L.A."/>
            <person name="Ramos-Aboites H.E."/>
            <person name="Pernodet J.L."/>
            <person name="Anne J."/>
            <person name="van Wezel G.P."/>
            <person name="Barona-Gomez F."/>
        </authorList>
    </citation>
    <scope>NUCLEOTIDE SEQUENCE [LARGE SCALE GENOMIC DNA]</scope>
    <source>
        <strain evidence="2">1326</strain>
    </source>
</reference>
<accession>A0A7U9E0V0</accession>
<dbReference type="EMBL" id="CM001889">
    <property type="protein sequence ID" value="EOY52800.1"/>
    <property type="molecule type" value="Genomic_DNA"/>
</dbReference>
<proteinExistence type="predicted"/>
<sequence>MSYLRLQSGEWEISLGSAPMPSEMREAYAPNEGSIIAAISWKCTGA</sequence>
<dbReference type="Proteomes" id="UP000014062">
    <property type="component" value="Chromosome"/>
</dbReference>
<gene>
    <name evidence="1" type="ORF">SLI_8102</name>
</gene>
<evidence type="ECO:0000313" key="2">
    <source>
        <dbReference type="Proteomes" id="UP000014062"/>
    </source>
</evidence>
<evidence type="ECO:0000313" key="1">
    <source>
        <dbReference type="EMBL" id="EOY52800.1"/>
    </source>
</evidence>
<name>A0A7U9E0V0_STRLI</name>
<protein>
    <submittedName>
        <fullName evidence="1">Secreted protein</fullName>
    </submittedName>
</protein>